<dbReference type="PANTHER" id="PTHR34491">
    <property type="entry name" value="A-TYPE INCLUSION PROTEIN, PUTATIVE-RELATED"/>
    <property type="match status" value="1"/>
</dbReference>
<feature type="coiled-coil region" evidence="1">
    <location>
        <begin position="541"/>
        <end position="585"/>
    </location>
</feature>
<evidence type="ECO:0000313" key="3">
    <source>
        <dbReference type="Proteomes" id="UP000285613"/>
    </source>
</evidence>
<dbReference type="PANTHER" id="PTHR34491:SF156">
    <property type="entry name" value="KINESIN MOTOR DOMAIN-CONTAINING PROTEIN"/>
    <property type="match status" value="1"/>
</dbReference>
<dbReference type="EMBL" id="QRPH01000004">
    <property type="protein sequence ID" value="RHL95296.1"/>
    <property type="molecule type" value="Genomic_DNA"/>
</dbReference>
<protein>
    <recommendedName>
        <fullName evidence="4">Tape measure protein</fullName>
    </recommendedName>
</protein>
<evidence type="ECO:0008006" key="4">
    <source>
        <dbReference type="Google" id="ProtNLM"/>
    </source>
</evidence>
<reference evidence="2 3" key="1">
    <citation type="submission" date="2018-08" db="EMBL/GenBank/DDBJ databases">
        <title>A genome reference for cultivated species of the human gut microbiota.</title>
        <authorList>
            <person name="Zou Y."/>
            <person name="Xue W."/>
            <person name="Luo G."/>
        </authorList>
    </citation>
    <scope>NUCLEOTIDE SEQUENCE [LARGE SCALE GENOMIC DNA]</scope>
    <source>
        <strain evidence="2 3">AF36-12AT</strain>
    </source>
</reference>
<accession>A0AAQ0LU71</accession>
<evidence type="ECO:0000256" key="1">
    <source>
        <dbReference type="SAM" id="Coils"/>
    </source>
</evidence>
<feature type="coiled-coil region" evidence="1">
    <location>
        <begin position="212"/>
        <end position="246"/>
    </location>
</feature>
<gene>
    <name evidence="2" type="ORF">DWZ91_05525</name>
</gene>
<dbReference type="RefSeq" id="WP_118376379.1">
    <property type="nucleotide sequence ID" value="NZ_QRPH01000004.1"/>
</dbReference>
<comment type="caution">
    <text evidence="2">The sequence shown here is derived from an EMBL/GenBank/DDBJ whole genome shotgun (WGS) entry which is preliminary data.</text>
</comment>
<organism evidence="2 3">
    <name type="scientific">Bifidobacterium pseudocatenulatum</name>
    <dbReference type="NCBI Taxonomy" id="28026"/>
    <lineage>
        <taxon>Bacteria</taxon>
        <taxon>Bacillati</taxon>
        <taxon>Actinomycetota</taxon>
        <taxon>Actinomycetes</taxon>
        <taxon>Bifidobacteriales</taxon>
        <taxon>Bifidobacteriaceae</taxon>
        <taxon>Bifidobacterium</taxon>
    </lineage>
</organism>
<sequence length="2098" mass="228407">MAGEHRAGTVVVRVTADTKGFRRQVEEAARGINDLDVNAVFEPDTAQLERAYREWNGKNASIQFNFKPNTKNIDPWMKRFEQQEERLRRGLTLKPDFDSSKLSRGLSEFNSRTNTALRGNGLLNSKLIEKNLDQTVKAFDAKGREIADTSFFKKSALQKTEQLSFATSLDKTVDKYREKKMDLYQQVRGLIKGNEHLSNEQIRQFEKLSNRIVKTRNDIRGLKGDLAKATREVERLDAQRLEMKTQKLPTSDLWKQEREAAKQVTATNKALAGQEKELGRLRKAQSSLVDIASDGDAKRVSKMTRQVRALEESIVTAGNSLSNFSKARDTALGLHQKQETYADWFKGQQVASSRFAKEIEAQQAEMARESKKARDEWSRPVDSTDIAREQFAESRREAENLIDTYRGVRKELESDVSAMKRNNRNWFDLDEYKRTVKMLGEIDDRIEKLKKSPVTKATRLEGSDFQKRLADLYSMNGVRNRQDIRLRFVAENLREVKSKIEAFKRRGVDVPVTLKAELREVYRQLAYYQRLLKDNPKARVKVDVEGDFARLNRDIERFESQRVKVEFYEDGADEIRRAMRELEHKRLDVPVTLKAEYSNVEAEMRRYAEKLKSNPDAEIPAKLHIDKKHAEEELKRFQEKNDTLDMDVDLETALARAHLAYFTRPRTIDIFAKFHGTDIGKILNGMTYGASGLKGVENQFQNLVNLFDTLDKKVPRLALVGTVLSDIGAGAVNVSGTVGGLGKSIVSLSKASYAAPAALAGLGAAFATFKMIYGDKGDTWSSQIDFANTKLSQLSQSVQDAFYGKAKPAIMDTANAIGDSLVPEMSTLAKHEGEIVEKLMLAVKASYQANELPAVFDRVNESMDNLVPGAESLITALSHIGMVGGKYLPQFTQWLSEDASWFAKWAENVMDDSDRVDEAMSEVKEQAGYLGSSLRSLKGIAQGAFTPIAQYQNGIEQFSSVLQRADRAINSMSAQDTLRAWVTGARDAQKGVRDAFADIGHAANESRNDLAGTMTNLGQLTGNFVADISKLASGTSGSIRTFSGDVRDGLSMVTSSLASTSPMFSSLVRMAGQLSKTFGGTLANSLKAAAPTIEAIANATSALSYAFSKLPVPIQGMLGLWMTFGRAGKSAWTALKSGALENIQSTMQYQNTLRQLGVTMDGTKVKASQLISAMARLSRNETTAEVAGGAMAYGNVAGLFTGSVKGMEQMGEQAEKTASKVAKTGQEARLAAEGAVLLGNNASSAGKGLRSLDDNAEPVKGKLSGLKSVAKDTGTVLLDMLGGPTGIALTAGLAAAGTAFSAYSQHVEQVKANIESFNEAAKATPDALSTQVSSLEGLKNRLDNFGSTLKSNFSTSDSSWDKFWRGTSNVDSMSSALQMLGQNEDSVARKLSGSKSDYNSYIKTLQRMTTQTNKQASADKNSATVFDMSSMNRLQKSANIHEAAKTALADAQNYNDEIEKSIKTQAAAAGKSDGWVDLLRDEGQDWQSIADGLLNATEKKERLATVTGSLASQIESQRNANIQAAAASSSYAKTLQQVGEAMKTVNDLHSKGQQVWDAQKKDFDYTTEAGRTAADSLTALASSSNDYLNAMIKQGKSQKDVLAKQKELSSNFNAQASAAGLDAAAVDGLNSSLLMTPKEVTTQINVQSLEAKENLANVVDSMSYLFPDGTRKQVKDILLNSIWQGKTDANQLSDMVQRLSDGKHTVVITGDNKLAIVAANDVTNAVMKVPALKKVYLKAITEGKSDTEALEESISSIPTMKNAFVKAKSEGKSDLDALRDAIWQVPEIKEAYLKATSSGKSEVDALRIALSLIPDVKNTDITATDNTQAGVASAQSSVNGVKQTSPTVIDAVDRASVIAQIAKGNIENVPRNWPTLFAGIGNTSAVAVDAKNQIVSVPTWWGSRLDASTTGYDAVAGLAGQWNSIQSKSVTLDASVVARGIANAGHKATGGRISGPGTGTSDSIPMWLSDGEHVIRAAAASKLDRTVGPNFLNVLNATGDLDRAVSQARTSYARSARDMSRNAYASGGRVQRMLDSATSITVSIPSRDDRELVSAVNDLRREVAGFRDGIGGEISRNSSPWPSKRDFVRDVLEASRGR</sequence>
<feature type="coiled-coil region" evidence="1">
    <location>
        <begin position="356"/>
        <end position="415"/>
    </location>
</feature>
<keyword evidence="1" id="KW-0175">Coiled coil</keyword>
<evidence type="ECO:0000313" key="2">
    <source>
        <dbReference type="EMBL" id="RHL95296.1"/>
    </source>
</evidence>
<name>A0AAQ0LU71_BIFPS</name>
<dbReference type="Proteomes" id="UP000285613">
    <property type="component" value="Unassembled WGS sequence"/>
</dbReference>
<proteinExistence type="predicted"/>